<name>A0AAD8DN55_MYTSE</name>
<feature type="domain" description="Kazal-like" evidence="2">
    <location>
        <begin position="19"/>
        <end position="63"/>
    </location>
</feature>
<proteinExistence type="predicted"/>
<evidence type="ECO:0000259" key="2">
    <source>
        <dbReference type="PROSITE" id="PS51465"/>
    </source>
</evidence>
<gene>
    <name evidence="3" type="ORF">PYW07_009291</name>
</gene>
<dbReference type="Pfam" id="PF00050">
    <property type="entry name" value="Kazal_1"/>
    <property type="match status" value="1"/>
</dbReference>
<reference evidence="3" key="1">
    <citation type="submission" date="2023-03" db="EMBL/GenBank/DDBJ databases">
        <title>Chromosome-level genomes of two armyworms, Mythimna separata and Mythimna loreyi, provide insights into the biosynthesis and reception of sex pheromones.</title>
        <authorList>
            <person name="Zhao H."/>
        </authorList>
    </citation>
    <scope>NUCLEOTIDE SEQUENCE</scope>
    <source>
        <strain evidence="3">BeijingLab</strain>
        <tissue evidence="3">Pupa</tissue>
    </source>
</reference>
<organism evidence="3 4">
    <name type="scientific">Mythimna separata</name>
    <name type="common">Oriental armyworm</name>
    <name type="synonym">Pseudaletia separata</name>
    <dbReference type="NCBI Taxonomy" id="271217"/>
    <lineage>
        <taxon>Eukaryota</taxon>
        <taxon>Metazoa</taxon>
        <taxon>Ecdysozoa</taxon>
        <taxon>Arthropoda</taxon>
        <taxon>Hexapoda</taxon>
        <taxon>Insecta</taxon>
        <taxon>Pterygota</taxon>
        <taxon>Neoptera</taxon>
        <taxon>Endopterygota</taxon>
        <taxon>Lepidoptera</taxon>
        <taxon>Glossata</taxon>
        <taxon>Ditrysia</taxon>
        <taxon>Noctuoidea</taxon>
        <taxon>Noctuidae</taxon>
        <taxon>Noctuinae</taxon>
        <taxon>Hadenini</taxon>
        <taxon>Mythimna</taxon>
    </lineage>
</organism>
<dbReference type="AlphaFoldDB" id="A0AAD8DN55"/>
<sequence>MKLTLVFTLFLVLAGVMMTSAAGGCFCTEDYDPVCGKDGRTYSNACRMGCAGVKLAYRGPCGSSSYI</sequence>
<dbReference type="Proteomes" id="UP001231518">
    <property type="component" value="Chromosome 23"/>
</dbReference>
<accession>A0AAD8DN55</accession>
<dbReference type="SUPFAM" id="SSF100895">
    <property type="entry name" value="Kazal-type serine protease inhibitors"/>
    <property type="match status" value="1"/>
</dbReference>
<feature type="chain" id="PRO_5042160564" description="Kazal-like domain-containing protein" evidence="1">
    <location>
        <begin position="22"/>
        <end position="67"/>
    </location>
</feature>
<evidence type="ECO:0000313" key="4">
    <source>
        <dbReference type="Proteomes" id="UP001231518"/>
    </source>
</evidence>
<protein>
    <recommendedName>
        <fullName evidence="2">Kazal-like domain-containing protein</fullName>
    </recommendedName>
</protein>
<evidence type="ECO:0000313" key="3">
    <source>
        <dbReference type="EMBL" id="KAJ8709925.1"/>
    </source>
</evidence>
<evidence type="ECO:0000256" key="1">
    <source>
        <dbReference type="SAM" id="SignalP"/>
    </source>
</evidence>
<comment type="caution">
    <text evidence="3">The sequence shown here is derived from an EMBL/GenBank/DDBJ whole genome shotgun (WGS) entry which is preliminary data.</text>
</comment>
<dbReference type="EMBL" id="JARGEI010000023">
    <property type="protein sequence ID" value="KAJ8709925.1"/>
    <property type="molecule type" value="Genomic_DNA"/>
</dbReference>
<dbReference type="PROSITE" id="PS51465">
    <property type="entry name" value="KAZAL_2"/>
    <property type="match status" value="1"/>
</dbReference>
<dbReference type="PANTHER" id="PTHR21131:SF0">
    <property type="entry name" value="GEO10195P1-RELATED"/>
    <property type="match status" value="1"/>
</dbReference>
<feature type="signal peptide" evidence="1">
    <location>
        <begin position="1"/>
        <end position="21"/>
    </location>
</feature>
<dbReference type="CDD" id="cd00104">
    <property type="entry name" value="KAZAL_FS"/>
    <property type="match status" value="1"/>
</dbReference>
<dbReference type="PROSITE" id="PS00282">
    <property type="entry name" value="KAZAL_1"/>
    <property type="match status" value="1"/>
</dbReference>
<dbReference type="Gene3D" id="3.30.60.30">
    <property type="match status" value="1"/>
</dbReference>
<dbReference type="PANTHER" id="PTHR21131">
    <property type="entry name" value="SERINE-TYPE ENDOPEPTIDASE INHIBITOR"/>
    <property type="match status" value="1"/>
</dbReference>
<dbReference type="InterPro" id="IPR002350">
    <property type="entry name" value="Kazal_dom"/>
</dbReference>
<keyword evidence="1" id="KW-0732">Signal</keyword>
<dbReference type="PROSITE" id="PS51257">
    <property type="entry name" value="PROKAR_LIPOPROTEIN"/>
    <property type="match status" value="1"/>
</dbReference>
<dbReference type="InterPro" id="IPR036058">
    <property type="entry name" value="Kazal_dom_sf"/>
</dbReference>
<keyword evidence="4" id="KW-1185">Reference proteome</keyword>
<dbReference type="InterPro" id="IPR053265">
    <property type="entry name" value="Serpin"/>
</dbReference>
<dbReference type="SMART" id="SM00280">
    <property type="entry name" value="KAZAL"/>
    <property type="match status" value="1"/>
</dbReference>